<dbReference type="OrthoDB" id="3778086at2"/>
<dbReference type="SUPFAM" id="SSF46785">
    <property type="entry name" value="Winged helix' DNA-binding domain"/>
    <property type="match status" value="1"/>
</dbReference>
<evidence type="ECO:0000256" key="3">
    <source>
        <dbReference type="ARBA" id="ARBA00023163"/>
    </source>
</evidence>
<dbReference type="GO" id="GO:0003700">
    <property type="term" value="F:DNA-binding transcription factor activity"/>
    <property type="evidence" value="ECO:0007669"/>
    <property type="project" value="InterPro"/>
</dbReference>
<dbReference type="PRINTS" id="PR00598">
    <property type="entry name" value="HTHMARR"/>
</dbReference>
<organism evidence="5 6">
    <name type="scientific">Microlunatus sagamiharensis</name>
    <dbReference type="NCBI Taxonomy" id="546874"/>
    <lineage>
        <taxon>Bacteria</taxon>
        <taxon>Bacillati</taxon>
        <taxon>Actinomycetota</taxon>
        <taxon>Actinomycetes</taxon>
        <taxon>Propionibacteriales</taxon>
        <taxon>Propionibacteriaceae</taxon>
        <taxon>Microlunatus</taxon>
    </lineage>
</organism>
<dbReference type="PANTHER" id="PTHR39515:SF2">
    <property type="entry name" value="HTH-TYPE TRANSCRIPTIONAL REGULATOR RV0880"/>
    <property type="match status" value="1"/>
</dbReference>
<evidence type="ECO:0000259" key="4">
    <source>
        <dbReference type="PROSITE" id="PS50995"/>
    </source>
</evidence>
<name>A0A1H2MV69_9ACTN</name>
<dbReference type="Pfam" id="PF01047">
    <property type="entry name" value="MarR"/>
    <property type="match status" value="1"/>
</dbReference>
<keyword evidence="3" id="KW-0804">Transcription</keyword>
<dbReference type="InterPro" id="IPR036390">
    <property type="entry name" value="WH_DNA-bd_sf"/>
</dbReference>
<protein>
    <submittedName>
        <fullName evidence="5">DNA-binding transcriptional regulator, MarR family</fullName>
    </submittedName>
</protein>
<dbReference type="STRING" id="546874.SAMN04488544_2738"/>
<evidence type="ECO:0000256" key="1">
    <source>
        <dbReference type="ARBA" id="ARBA00023015"/>
    </source>
</evidence>
<dbReference type="InterPro" id="IPR052526">
    <property type="entry name" value="HTH-type_Bedaq_tolerance"/>
</dbReference>
<dbReference type="GO" id="GO:0003677">
    <property type="term" value="F:DNA binding"/>
    <property type="evidence" value="ECO:0007669"/>
    <property type="project" value="UniProtKB-KW"/>
</dbReference>
<dbReference type="PROSITE" id="PS50995">
    <property type="entry name" value="HTH_MARR_2"/>
    <property type="match status" value="1"/>
</dbReference>
<evidence type="ECO:0000313" key="6">
    <source>
        <dbReference type="Proteomes" id="UP000198825"/>
    </source>
</evidence>
<gene>
    <name evidence="5" type="ORF">SAMN04488544_2738</name>
</gene>
<accession>A0A1H2MV69</accession>
<keyword evidence="6" id="KW-1185">Reference proteome</keyword>
<dbReference type="Proteomes" id="UP000198825">
    <property type="component" value="Chromosome I"/>
</dbReference>
<dbReference type="AlphaFoldDB" id="A0A1H2MV69"/>
<reference evidence="6" key="1">
    <citation type="submission" date="2016-10" db="EMBL/GenBank/DDBJ databases">
        <authorList>
            <person name="Varghese N."/>
            <person name="Submissions S."/>
        </authorList>
    </citation>
    <scope>NUCLEOTIDE SEQUENCE [LARGE SCALE GENOMIC DNA]</scope>
    <source>
        <strain evidence="6">DSM 21743</strain>
    </source>
</reference>
<feature type="domain" description="HTH marR-type" evidence="4">
    <location>
        <begin position="15"/>
        <end position="146"/>
    </location>
</feature>
<dbReference type="EMBL" id="LT629799">
    <property type="protein sequence ID" value="SDU96835.1"/>
    <property type="molecule type" value="Genomic_DNA"/>
</dbReference>
<dbReference type="InterPro" id="IPR036388">
    <property type="entry name" value="WH-like_DNA-bd_sf"/>
</dbReference>
<dbReference type="CDD" id="cd00090">
    <property type="entry name" value="HTH_ARSR"/>
    <property type="match status" value="1"/>
</dbReference>
<dbReference type="InterPro" id="IPR011991">
    <property type="entry name" value="ArsR-like_HTH"/>
</dbReference>
<dbReference type="RefSeq" id="WP_091075193.1">
    <property type="nucleotide sequence ID" value="NZ_LT629799.1"/>
</dbReference>
<dbReference type="PANTHER" id="PTHR39515">
    <property type="entry name" value="CONSERVED PROTEIN"/>
    <property type="match status" value="1"/>
</dbReference>
<dbReference type="SMART" id="SM00347">
    <property type="entry name" value="HTH_MARR"/>
    <property type="match status" value="1"/>
</dbReference>
<dbReference type="Gene3D" id="1.10.10.10">
    <property type="entry name" value="Winged helix-like DNA-binding domain superfamily/Winged helix DNA-binding domain"/>
    <property type="match status" value="1"/>
</dbReference>
<proteinExistence type="predicted"/>
<dbReference type="InterPro" id="IPR023187">
    <property type="entry name" value="Tscrpt_reg_MarR-type_CS"/>
</dbReference>
<keyword evidence="2 5" id="KW-0238">DNA-binding</keyword>
<evidence type="ECO:0000313" key="5">
    <source>
        <dbReference type="EMBL" id="SDU96835.1"/>
    </source>
</evidence>
<sequence>MQPNAAPGAAGQEATGHVVDSVLHTTMSIGRLMRQRVVGDQLEPAAYWVLKHLDHGSLRITELASSVQLDTSTASRHVSQLERVGLVERSQDPDDGRAQRIDLTPEGRAQLHASLTRRRDALTSAFATWDAADMADLDRLLSRLAADIEARTP</sequence>
<dbReference type="PROSITE" id="PS01117">
    <property type="entry name" value="HTH_MARR_1"/>
    <property type="match status" value="1"/>
</dbReference>
<dbReference type="InterPro" id="IPR000835">
    <property type="entry name" value="HTH_MarR-typ"/>
</dbReference>
<keyword evidence="1" id="KW-0805">Transcription regulation</keyword>
<evidence type="ECO:0000256" key="2">
    <source>
        <dbReference type="ARBA" id="ARBA00023125"/>
    </source>
</evidence>